<dbReference type="AlphaFoldDB" id="A0A4U1I9K3"/>
<organism evidence="2 3">
    <name type="scientific">Trinickia terrae</name>
    <dbReference type="NCBI Taxonomy" id="2571161"/>
    <lineage>
        <taxon>Bacteria</taxon>
        <taxon>Pseudomonadati</taxon>
        <taxon>Pseudomonadota</taxon>
        <taxon>Betaproteobacteria</taxon>
        <taxon>Burkholderiales</taxon>
        <taxon>Burkholderiaceae</taxon>
        <taxon>Trinickia</taxon>
    </lineage>
</organism>
<reference evidence="2 3" key="1">
    <citation type="submission" date="2019-04" db="EMBL/GenBank/DDBJ databases">
        <title>Trinickia sp. 7GSK02, isolated from subtropical forest soil.</title>
        <authorList>
            <person name="Gao Z.-H."/>
            <person name="Qiu L.-H."/>
        </authorList>
    </citation>
    <scope>NUCLEOTIDE SEQUENCE [LARGE SCALE GENOMIC DNA]</scope>
    <source>
        <strain evidence="2 3">7GSK02</strain>
    </source>
</reference>
<feature type="region of interest" description="Disordered" evidence="1">
    <location>
        <begin position="273"/>
        <end position="313"/>
    </location>
</feature>
<gene>
    <name evidence="2" type="ORF">FAZ69_08435</name>
</gene>
<evidence type="ECO:0000313" key="2">
    <source>
        <dbReference type="EMBL" id="TKC90166.1"/>
    </source>
</evidence>
<comment type="caution">
    <text evidence="2">The sequence shown here is derived from an EMBL/GenBank/DDBJ whole genome shotgun (WGS) entry which is preliminary data.</text>
</comment>
<feature type="compositionally biased region" description="Basic residues" evidence="1">
    <location>
        <begin position="301"/>
        <end position="313"/>
    </location>
</feature>
<keyword evidence="3" id="KW-1185">Reference proteome</keyword>
<sequence length="313" mass="35962">MITHVKREFPFLDHSSEDALYVLARLMINIDFIAEKRVTPLRSSLLFLRRIGAAVNPPVETIKERDFVFLIKMFGLKVRNKNGLLEFLPDNEWIDDSDEDGKPATEVKIENGKDAQLIEKEVSDIKRHRKIHEKRIDAGTNRLLRWYRDNYLALVLAERVLKENEKIGEAREFLRVHHDVKDHEYVRIRKRAFELGLIESSRTARRKNMRVTLDMDCAVWIEQLLRETRFRSRTPTYVVNTCLRDLYEMSNSGRKMPPAPKLMMSDDLEEGFEAAPARAGRAPVSGAAASAKGGAKPAPAAKKKPAVRRTSRA</sequence>
<dbReference type="Proteomes" id="UP000305539">
    <property type="component" value="Unassembled WGS sequence"/>
</dbReference>
<evidence type="ECO:0000256" key="1">
    <source>
        <dbReference type="SAM" id="MobiDB-lite"/>
    </source>
</evidence>
<dbReference type="RefSeq" id="WP_136893496.1">
    <property type="nucleotide sequence ID" value="NZ_SWJE01000004.1"/>
</dbReference>
<dbReference type="EMBL" id="SWJE01000004">
    <property type="protein sequence ID" value="TKC90166.1"/>
    <property type="molecule type" value="Genomic_DNA"/>
</dbReference>
<protein>
    <submittedName>
        <fullName evidence="2">Uncharacterized protein</fullName>
    </submittedName>
</protein>
<evidence type="ECO:0000313" key="3">
    <source>
        <dbReference type="Proteomes" id="UP000305539"/>
    </source>
</evidence>
<accession>A0A4U1I9K3</accession>
<name>A0A4U1I9K3_9BURK</name>
<feature type="compositionally biased region" description="Low complexity" evidence="1">
    <location>
        <begin position="274"/>
        <end position="300"/>
    </location>
</feature>
<proteinExistence type="predicted"/>